<proteinExistence type="inferred from homology"/>
<evidence type="ECO:0000313" key="24">
    <source>
        <dbReference type="Proteomes" id="UP000830925"/>
    </source>
</evidence>
<evidence type="ECO:0000313" key="23">
    <source>
        <dbReference type="Proteomes" id="UP000245216"/>
    </source>
</evidence>
<comment type="subcellular location">
    <subcellularLocation>
        <location evidence="12">Cytoplasm</location>
    </subcellularLocation>
    <subcellularLocation>
        <location evidence="12">Secreted</location>
    </subcellularLocation>
    <subcellularLocation>
        <location evidence="12">Cell surface</location>
    </subcellularLocation>
    <text evidence="12">Fractions of enolase are present in both the cytoplasm and on the cell surface.</text>
</comment>
<dbReference type="PANTHER" id="PTHR11902">
    <property type="entry name" value="ENOLASE"/>
    <property type="match status" value="1"/>
</dbReference>
<evidence type="ECO:0000256" key="5">
    <source>
        <dbReference type="ARBA" id="ARBA00022490"/>
    </source>
</evidence>
<keyword evidence="6 12" id="KW-0964">Secreted</keyword>
<dbReference type="SMART" id="SM01192">
    <property type="entry name" value="Enolase_C"/>
    <property type="match status" value="1"/>
</dbReference>
<dbReference type="EC" id="4.2.1.11" evidence="3 12"/>
<evidence type="ECO:0000256" key="10">
    <source>
        <dbReference type="ARBA" id="ARBA00023239"/>
    </source>
</evidence>
<reference evidence="18 22" key="1">
    <citation type="submission" date="2017-05" db="EMBL/GenBank/DDBJ databases">
        <authorList>
            <person name="Qiu J.G."/>
            <person name="He J."/>
        </authorList>
    </citation>
    <scope>NUCLEOTIDE SEQUENCE [LARGE SCALE GENOMIC DNA]</scope>
    <source>
        <strain evidence="18 22">JQ135</strain>
    </source>
</reference>
<name>A0A0A2MZY5_ALCFA</name>
<evidence type="ECO:0000256" key="4">
    <source>
        <dbReference type="ARBA" id="ARBA00017068"/>
    </source>
</evidence>
<keyword evidence="9 12" id="KW-0324">Glycolysis</keyword>
<dbReference type="SUPFAM" id="SSF54826">
    <property type="entry name" value="Enolase N-terminal domain-like"/>
    <property type="match status" value="1"/>
</dbReference>
<dbReference type="AlphaFoldDB" id="A0A0A2MZY5"/>
<dbReference type="CDD" id="cd03313">
    <property type="entry name" value="enolase"/>
    <property type="match status" value="1"/>
</dbReference>
<dbReference type="OrthoDB" id="9804716at2"/>
<dbReference type="GeneID" id="96774069"/>
<feature type="active site" description="Proton acceptor" evidence="12 13">
    <location>
        <position position="338"/>
    </location>
</feature>
<evidence type="ECO:0000256" key="15">
    <source>
        <dbReference type="PIRSR" id="PIRSR001400-3"/>
    </source>
</evidence>
<dbReference type="HAMAP" id="MF_00318">
    <property type="entry name" value="Enolase"/>
    <property type="match status" value="1"/>
</dbReference>
<dbReference type="GeneID" id="96869640"/>
<evidence type="ECO:0000256" key="12">
    <source>
        <dbReference type="HAMAP-Rule" id="MF_00318"/>
    </source>
</evidence>
<dbReference type="RefSeq" id="WP_009456510.1">
    <property type="nucleotide sequence ID" value="NZ_CAXOJJ010000041.1"/>
</dbReference>
<feature type="binding site" evidence="12 15">
    <location>
        <position position="313"/>
    </location>
    <ligand>
        <name>Mg(2+)</name>
        <dbReference type="ChEBI" id="CHEBI:18420"/>
    </ligand>
</feature>
<evidence type="ECO:0000313" key="22">
    <source>
        <dbReference type="Proteomes" id="UP000214561"/>
    </source>
</evidence>
<feature type="binding site" evidence="14">
    <location>
        <position position="389"/>
    </location>
    <ligand>
        <name>substrate</name>
    </ligand>
</feature>
<dbReference type="GO" id="GO:0005576">
    <property type="term" value="C:extracellular region"/>
    <property type="evidence" value="ECO:0007669"/>
    <property type="project" value="UniProtKB-SubCell"/>
</dbReference>
<dbReference type="Pfam" id="PF00113">
    <property type="entry name" value="Enolase_C"/>
    <property type="match status" value="1"/>
</dbReference>
<feature type="binding site" evidence="14">
    <location>
        <position position="313"/>
    </location>
    <ligand>
        <name>substrate</name>
    </ligand>
</feature>
<comment type="function">
    <text evidence="11 12">Catalyzes the reversible conversion of 2-phosphoglycerate (2-PG) into phosphoenolpyruvate (PEP). It is essential for the degradation of carbohydrates via glycolysis.</text>
</comment>
<dbReference type="InterPro" id="IPR000941">
    <property type="entry name" value="Enolase"/>
</dbReference>
<dbReference type="PIRSF" id="PIRSF001400">
    <property type="entry name" value="Enolase"/>
    <property type="match status" value="1"/>
</dbReference>
<feature type="binding site" evidence="12">
    <location>
        <position position="368"/>
    </location>
    <ligand>
        <name>(2R)-2-phosphoglycerate</name>
        <dbReference type="ChEBI" id="CHEBI:58289"/>
    </ligand>
</feature>
<dbReference type="GO" id="GO:0009986">
    <property type="term" value="C:cell surface"/>
    <property type="evidence" value="ECO:0007669"/>
    <property type="project" value="UniProtKB-SubCell"/>
</dbReference>
<dbReference type="Proteomes" id="UP000245216">
    <property type="component" value="Unassembled WGS sequence"/>
</dbReference>
<dbReference type="Gene3D" id="3.20.20.120">
    <property type="entry name" value="Enolase-like C-terminal domain"/>
    <property type="match status" value="1"/>
</dbReference>
<evidence type="ECO:0000259" key="16">
    <source>
        <dbReference type="SMART" id="SM01192"/>
    </source>
</evidence>
<feature type="binding site" evidence="12 15">
    <location>
        <position position="286"/>
    </location>
    <ligand>
        <name>Mg(2+)</name>
        <dbReference type="ChEBI" id="CHEBI:18420"/>
    </ligand>
</feature>
<comment type="pathway">
    <text evidence="1 12">Carbohydrate degradation; glycolysis; pyruvate from D-glyceraldehyde 3-phosphate: step 4/5.</text>
</comment>
<accession>A0A0A2MZY5</accession>
<feature type="binding site" evidence="12">
    <location>
        <position position="163"/>
    </location>
    <ligand>
        <name>(2R)-2-phosphoglycerate</name>
        <dbReference type="ChEBI" id="CHEBI:58289"/>
    </ligand>
</feature>
<dbReference type="Pfam" id="PF03952">
    <property type="entry name" value="Enolase_N"/>
    <property type="match status" value="1"/>
</dbReference>
<dbReference type="PROSITE" id="PS00164">
    <property type="entry name" value="ENOLASE"/>
    <property type="match status" value="1"/>
</dbReference>
<dbReference type="SUPFAM" id="SSF51604">
    <property type="entry name" value="Enolase C-terminal domain-like"/>
    <property type="match status" value="1"/>
</dbReference>
<dbReference type="Proteomes" id="UP000214561">
    <property type="component" value="Chromosome"/>
</dbReference>
<evidence type="ECO:0000313" key="19">
    <source>
        <dbReference type="EMBL" id="PWE15484.1"/>
    </source>
</evidence>
<comment type="cofactor">
    <cofactor evidence="15">
        <name>Mg(2+)</name>
        <dbReference type="ChEBI" id="CHEBI:18420"/>
    </cofactor>
    <text evidence="15">Mg(2+) is required for catalysis and for stabilizing the dimer.</text>
</comment>
<comment type="catalytic activity">
    <reaction evidence="12">
        <text>(2R)-2-phosphoglycerate = phosphoenolpyruvate + H2O</text>
        <dbReference type="Rhea" id="RHEA:10164"/>
        <dbReference type="ChEBI" id="CHEBI:15377"/>
        <dbReference type="ChEBI" id="CHEBI:58289"/>
        <dbReference type="ChEBI" id="CHEBI:58702"/>
        <dbReference type="EC" id="4.2.1.11"/>
    </reaction>
</comment>
<dbReference type="SFLD" id="SFLDG00178">
    <property type="entry name" value="enolase"/>
    <property type="match status" value="1"/>
</dbReference>
<dbReference type="FunFam" id="3.20.20.120:FF:000001">
    <property type="entry name" value="Enolase"/>
    <property type="match status" value="1"/>
</dbReference>
<keyword evidence="10 12" id="KW-0456">Lyase</keyword>
<evidence type="ECO:0000313" key="25">
    <source>
        <dbReference type="Proteomes" id="UP001211866"/>
    </source>
</evidence>
<reference evidence="21 25" key="5">
    <citation type="submission" date="2022-05" db="EMBL/GenBank/DDBJ databases">
        <title>Complete sequence of strain NY11312.</title>
        <authorList>
            <person name="Zhou D."/>
        </authorList>
    </citation>
    <scope>NUCLEOTIDE SEQUENCE [LARGE SCALE GENOMIC DNA]</scope>
    <source>
        <strain evidence="21 25">NY11312</strain>
    </source>
</reference>
<dbReference type="GO" id="GO:0000287">
    <property type="term" value="F:magnesium ion binding"/>
    <property type="evidence" value="ECO:0007669"/>
    <property type="project" value="UniProtKB-UniRule"/>
</dbReference>
<keyword evidence="5 12" id="KW-0963">Cytoplasm</keyword>
<dbReference type="SFLD" id="SFLDF00002">
    <property type="entry name" value="enolase"/>
    <property type="match status" value="1"/>
</dbReference>
<evidence type="ECO:0000256" key="9">
    <source>
        <dbReference type="ARBA" id="ARBA00023152"/>
    </source>
</evidence>
<dbReference type="GO" id="GO:0006096">
    <property type="term" value="P:glycolytic process"/>
    <property type="evidence" value="ECO:0007669"/>
    <property type="project" value="UniProtKB-UniRule"/>
</dbReference>
<evidence type="ECO:0000256" key="7">
    <source>
        <dbReference type="ARBA" id="ARBA00022723"/>
    </source>
</evidence>
<feature type="binding site" evidence="14">
    <location>
        <begin position="365"/>
        <end position="368"/>
    </location>
    <ligand>
        <name>substrate</name>
    </ligand>
</feature>
<evidence type="ECO:0000256" key="3">
    <source>
        <dbReference type="ARBA" id="ARBA00012058"/>
    </source>
</evidence>
<feature type="binding site" evidence="14">
    <location>
        <position position="164"/>
    </location>
    <ligand>
        <name>substrate</name>
    </ligand>
</feature>
<evidence type="ECO:0000256" key="11">
    <source>
        <dbReference type="ARBA" id="ARBA00045763"/>
    </source>
</evidence>
<evidence type="ECO:0000256" key="13">
    <source>
        <dbReference type="PIRSR" id="PIRSR001400-1"/>
    </source>
</evidence>
<feature type="binding site" evidence="12">
    <location>
        <position position="338"/>
    </location>
    <ligand>
        <name>(2R)-2-phosphoglycerate</name>
        <dbReference type="ChEBI" id="CHEBI:58289"/>
    </ligand>
</feature>
<dbReference type="EMBL" id="CP096916">
    <property type="protein sequence ID" value="WBM36962.1"/>
    <property type="molecule type" value="Genomic_DNA"/>
</dbReference>
<dbReference type="PRINTS" id="PR00148">
    <property type="entry name" value="ENOLASE"/>
</dbReference>
<dbReference type="InterPro" id="IPR029017">
    <property type="entry name" value="Enolase-like_N"/>
</dbReference>
<dbReference type="GO" id="GO:0000015">
    <property type="term" value="C:phosphopyruvate hydratase complex"/>
    <property type="evidence" value="ECO:0007669"/>
    <property type="project" value="InterPro"/>
</dbReference>
<dbReference type="UniPathway" id="UPA00109">
    <property type="reaction ID" value="UER00187"/>
</dbReference>
<evidence type="ECO:0000256" key="8">
    <source>
        <dbReference type="ARBA" id="ARBA00022842"/>
    </source>
</evidence>
<feature type="binding site" evidence="12 15">
    <location>
        <position position="242"/>
    </location>
    <ligand>
        <name>Mg(2+)</name>
        <dbReference type="ChEBI" id="CHEBI:18420"/>
    </ligand>
</feature>
<feature type="domain" description="Enolase C-terminal TIM barrel" evidence="16">
    <location>
        <begin position="139"/>
        <end position="426"/>
    </location>
</feature>
<dbReference type="EMBL" id="QEXO01000001">
    <property type="protein sequence ID" value="PWE15484.1"/>
    <property type="molecule type" value="Genomic_DNA"/>
</dbReference>
<reference evidence="20" key="4">
    <citation type="submission" date="2022-04" db="EMBL/GenBank/DDBJ databases">
        <title>Genomic mining of Alcaligenes faecalis D334 producing ectoin and derivatives.</title>
        <authorList>
            <person name="Doan V.T."/>
            <person name="Quach N.T."/>
            <person name="Vu T.-H.-N."/>
            <person name="Phi Q.-T."/>
        </authorList>
    </citation>
    <scope>NUCLEOTIDE SEQUENCE</scope>
    <source>
        <strain evidence="20">D334</strain>
    </source>
</reference>
<evidence type="ECO:0000256" key="14">
    <source>
        <dbReference type="PIRSR" id="PIRSR001400-2"/>
    </source>
</evidence>
<reference evidence="19 23" key="3">
    <citation type="submission" date="2018-05" db="EMBL/GenBank/DDBJ databases">
        <authorList>
            <person name="Lanie J.A."/>
            <person name="Ng W.-L."/>
            <person name="Kazmierczak K.M."/>
            <person name="Andrzejewski T.M."/>
            <person name="Davidsen T.M."/>
            <person name="Wayne K.J."/>
            <person name="Tettelin H."/>
            <person name="Glass J.I."/>
            <person name="Rusch D."/>
            <person name="Podicherti R."/>
            <person name="Tsui H.-C.T."/>
            <person name="Winkler M.E."/>
        </authorList>
    </citation>
    <scope>NUCLEOTIDE SEQUENCE [LARGE SCALE GENOMIC DNA]</scope>
    <source>
        <strain evidence="19 23">YBY</strain>
    </source>
</reference>
<comment type="similarity">
    <text evidence="2 12">Belongs to the enolase family.</text>
</comment>
<dbReference type="InterPro" id="IPR020810">
    <property type="entry name" value="Enolase_C"/>
</dbReference>
<evidence type="ECO:0000256" key="1">
    <source>
        <dbReference type="ARBA" id="ARBA00005031"/>
    </source>
</evidence>
<accession>A0A0M9I404</accession>
<feature type="active site" description="Proton donor" evidence="12 13">
    <location>
        <position position="205"/>
    </location>
</feature>
<feature type="binding site" evidence="12">
    <location>
        <position position="389"/>
    </location>
    <ligand>
        <name>(2R)-2-phosphoglycerate</name>
        <dbReference type="ChEBI" id="CHEBI:58289"/>
    </ligand>
</feature>
<dbReference type="EMBL" id="CP021641">
    <property type="protein sequence ID" value="ASR90274.1"/>
    <property type="molecule type" value="Genomic_DNA"/>
</dbReference>
<dbReference type="KEGG" id="afq:AFA_12895"/>
<dbReference type="PANTHER" id="PTHR11902:SF1">
    <property type="entry name" value="ENOLASE"/>
    <property type="match status" value="1"/>
</dbReference>
<dbReference type="STRING" id="511.UZ73_03130"/>
<dbReference type="eggNOG" id="COG0148">
    <property type="taxonomic scope" value="Bacteria"/>
</dbReference>
<dbReference type="Proteomes" id="UP000830925">
    <property type="component" value="Chromosome"/>
</dbReference>
<keyword evidence="25" id="KW-1185">Reference proteome</keyword>
<comment type="cofactor">
    <cofactor evidence="12">
        <name>Mg(2+)</name>
        <dbReference type="ChEBI" id="CHEBI:18420"/>
    </cofactor>
    <text evidence="12">Binds a second Mg(2+) ion via substrate during catalysis.</text>
</comment>
<feature type="binding site" evidence="12">
    <location>
        <position position="367"/>
    </location>
    <ligand>
        <name>(2R)-2-phosphoglycerate</name>
        <dbReference type="ChEBI" id="CHEBI:58289"/>
    </ligand>
</feature>
<dbReference type="InterPro" id="IPR020809">
    <property type="entry name" value="Enolase_CS"/>
</dbReference>
<keyword evidence="19" id="KW-0670">Pyruvate</keyword>
<keyword evidence="8 12" id="KW-0460">Magnesium</keyword>
<evidence type="ECO:0000256" key="6">
    <source>
        <dbReference type="ARBA" id="ARBA00022525"/>
    </source>
</evidence>
<feature type="binding site" evidence="14">
    <location>
        <position position="155"/>
    </location>
    <ligand>
        <name>substrate</name>
    </ligand>
</feature>
<dbReference type="SMART" id="SM01193">
    <property type="entry name" value="Enolase_N"/>
    <property type="match status" value="1"/>
</dbReference>
<gene>
    <name evidence="12 20" type="primary">eno</name>
    <name evidence="18" type="ORF">AFA_12895</name>
    <name evidence="19" type="ORF">DF183_01760</name>
    <name evidence="21" type="ORF">M2J83_14230</name>
    <name evidence="20" type="ORF">MXF72_06015</name>
</gene>
<reference evidence="19 23" key="2">
    <citation type="submission" date="2018-05" db="EMBL/GenBank/DDBJ databases">
        <title>Genome Sequence of an Efficient Indole-Degrading Bacterium, Alcaligenes sp.YBY.</title>
        <authorList>
            <person name="Yang B."/>
        </authorList>
    </citation>
    <scope>NUCLEOTIDE SEQUENCE [LARGE SCALE GENOMIC DNA]</scope>
    <source>
        <strain evidence="19 23">YBY</strain>
    </source>
</reference>
<feature type="binding site" evidence="14">
    <location>
        <position position="286"/>
    </location>
    <ligand>
        <name>substrate</name>
    </ligand>
</feature>
<evidence type="ECO:0000256" key="2">
    <source>
        <dbReference type="ARBA" id="ARBA00009604"/>
    </source>
</evidence>
<protein>
    <recommendedName>
        <fullName evidence="4 12">Enolase</fullName>
        <ecNumber evidence="3 12">4.2.1.11</ecNumber>
    </recommendedName>
    <alternativeName>
        <fullName evidence="12">2-phospho-D-glycerate hydro-lyase</fullName>
    </alternativeName>
    <alternativeName>
        <fullName evidence="12">2-phosphoglycerate dehydratase</fullName>
    </alternativeName>
</protein>
<evidence type="ECO:0000313" key="20">
    <source>
        <dbReference type="EMBL" id="UPL22635.1"/>
    </source>
</evidence>
<dbReference type="KEGG" id="afa:UZ73_03130"/>
<keyword evidence="7 12" id="KW-0479">Metal-binding</keyword>
<dbReference type="Proteomes" id="UP001211866">
    <property type="component" value="Chromosome"/>
</dbReference>
<dbReference type="FunFam" id="3.30.390.10:FF:000001">
    <property type="entry name" value="Enolase"/>
    <property type="match status" value="1"/>
</dbReference>
<evidence type="ECO:0000313" key="21">
    <source>
        <dbReference type="EMBL" id="WBM36962.1"/>
    </source>
</evidence>
<dbReference type="Gene3D" id="3.30.390.10">
    <property type="entry name" value="Enolase-like, N-terminal domain"/>
    <property type="match status" value="1"/>
</dbReference>
<dbReference type="SFLD" id="SFLDS00001">
    <property type="entry name" value="Enolase"/>
    <property type="match status" value="1"/>
</dbReference>
<evidence type="ECO:0000259" key="17">
    <source>
        <dbReference type="SMART" id="SM01193"/>
    </source>
</evidence>
<dbReference type="EMBL" id="CP095873">
    <property type="protein sequence ID" value="UPL22635.1"/>
    <property type="molecule type" value="Genomic_DNA"/>
</dbReference>
<feature type="domain" description="Enolase N-terminal" evidence="17">
    <location>
        <begin position="4"/>
        <end position="134"/>
    </location>
</feature>
<organism evidence="20 24">
    <name type="scientific">Alcaligenes faecalis</name>
    <dbReference type="NCBI Taxonomy" id="511"/>
    <lineage>
        <taxon>Bacteria</taxon>
        <taxon>Pseudomonadati</taxon>
        <taxon>Pseudomonadota</taxon>
        <taxon>Betaproteobacteria</taxon>
        <taxon>Burkholderiales</taxon>
        <taxon>Alcaligenaceae</taxon>
        <taxon>Alcaligenes</taxon>
    </lineage>
</organism>
<dbReference type="GO" id="GO:0004634">
    <property type="term" value="F:phosphopyruvate hydratase activity"/>
    <property type="evidence" value="ECO:0007669"/>
    <property type="project" value="UniProtKB-UniRule"/>
</dbReference>
<sequence>MSAIVDIIGREILDSRGNPTVECDVLLESGAMGRASVPSGASTGAREALELRDGDKSRYLGKGVLRAVENLNTEISEALMGLDAQEQTFIDRTLIELDGTEDKSRLGANAMLAASMAVARAAADDSGLSLYRYFGGSGAMAMPVPMMNVINGGAHANNTLDLQEFMIMPVGAKSFRESLRMGAEVFHTLKGLIHDQGMSTAVGDEGGFAPNVANHEAAIELILRAIEQAGYEPGTQIALALDCAASEFYRDGKYHLAGEGGVSLSSQDFANLLANWCDKYPIISIEDGMAEDDWDGWRILSQQLGDKIQLVGDDLFVTNTKILKKGIELGIGNSILIKINQIGTLTETFAAIEMAKRAGYTAVISHRSGETEDSTIADIAVATNAMQIKTGSLSRSDRMSKYNQLLRIEEELAEVATFPGREAFYNLR</sequence>
<dbReference type="InterPro" id="IPR036849">
    <property type="entry name" value="Enolase-like_C_sf"/>
</dbReference>
<dbReference type="NCBIfam" id="TIGR01060">
    <property type="entry name" value="eno"/>
    <property type="match status" value="1"/>
</dbReference>
<evidence type="ECO:0000313" key="18">
    <source>
        <dbReference type="EMBL" id="ASR90274.1"/>
    </source>
</evidence>
<dbReference type="InterPro" id="IPR020811">
    <property type="entry name" value="Enolase_N"/>
</dbReference>